<dbReference type="STRING" id="1685010.A0O34_15110"/>
<dbReference type="AlphaFoldDB" id="A0A172XY13"/>
<protein>
    <submittedName>
        <fullName evidence="2">Uncharacterized protein</fullName>
    </submittedName>
</protein>
<proteinExistence type="predicted"/>
<evidence type="ECO:0000313" key="2">
    <source>
        <dbReference type="EMBL" id="ANF51752.1"/>
    </source>
</evidence>
<reference evidence="2 3" key="1">
    <citation type="submission" date="2016-04" db="EMBL/GenBank/DDBJ databases">
        <title>Complete Genome Sequence of Chryseobacterium sp. IHBB 10212.</title>
        <authorList>
            <person name="Pal M."/>
            <person name="Swarnkar M.K."/>
            <person name="Kaushal K."/>
            <person name="Chhibber S."/>
            <person name="Singh A.K."/>
            <person name="Gulati A."/>
        </authorList>
    </citation>
    <scope>NUCLEOTIDE SEQUENCE [LARGE SCALE GENOMIC DNA]</scope>
    <source>
        <strain evidence="2 3">IHBB 10212</strain>
    </source>
</reference>
<keyword evidence="3" id="KW-1185">Reference proteome</keyword>
<name>A0A172XY13_9FLAO</name>
<evidence type="ECO:0000256" key="1">
    <source>
        <dbReference type="SAM" id="Phobius"/>
    </source>
</evidence>
<feature type="transmembrane region" description="Helical" evidence="1">
    <location>
        <begin position="88"/>
        <end position="105"/>
    </location>
</feature>
<keyword evidence="1" id="KW-0472">Membrane</keyword>
<keyword evidence="1" id="KW-1133">Transmembrane helix</keyword>
<sequence>MNSFDNIETCYYTEYNSGVQCRLYYAPESFFFRTPLPYPGESFESEVIIQDEIIMRQNKKLHYIDILIDENELKLLLSGALARKKSKINLSIFILGFLPSVLGFIERGMNLPFVFFIQDTNGRNWQIGHIRNRAFIENADTGTGKKYEDNSGSGITITCNSPLFLYNFSLDHFSRPGDFNTDFNNDFFKSYD</sequence>
<dbReference type="Proteomes" id="UP000077824">
    <property type="component" value="Chromosome"/>
</dbReference>
<dbReference type="EMBL" id="CP015199">
    <property type="protein sequence ID" value="ANF51752.1"/>
    <property type="molecule type" value="Genomic_DNA"/>
</dbReference>
<organism evidence="2 3">
    <name type="scientific">Chryseobacterium glaciei</name>
    <dbReference type="NCBI Taxonomy" id="1685010"/>
    <lineage>
        <taxon>Bacteria</taxon>
        <taxon>Pseudomonadati</taxon>
        <taxon>Bacteroidota</taxon>
        <taxon>Flavobacteriia</taxon>
        <taxon>Flavobacteriales</taxon>
        <taxon>Weeksellaceae</taxon>
        <taxon>Chryseobacterium group</taxon>
        <taxon>Chryseobacterium</taxon>
    </lineage>
</organism>
<keyword evidence="1" id="KW-0812">Transmembrane</keyword>
<dbReference type="RefSeq" id="WP_066756197.1">
    <property type="nucleotide sequence ID" value="NZ_CP015199.1"/>
</dbReference>
<dbReference type="OrthoDB" id="1273457at2"/>
<evidence type="ECO:0000313" key="3">
    <source>
        <dbReference type="Proteomes" id="UP000077824"/>
    </source>
</evidence>
<dbReference type="KEGG" id="chh:A0O34_15110"/>
<accession>A0A172XY13</accession>
<gene>
    <name evidence="2" type="ORF">A0O34_15110</name>
</gene>